<gene>
    <name evidence="5" type="ORF">DJ013_09450</name>
</gene>
<dbReference type="Pfam" id="PF12833">
    <property type="entry name" value="HTH_18"/>
    <property type="match status" value="1"/>
</dbReference>
<dbReference type="EMBL" id="CP029480">
    <property type="protein sequence ID" value="AWV98383.1"/>
    <property type="molecule type" value="Genomic_DNA"/>
</dbReference>
<dbReference type="GO" id="GO:0043565">
    <property type="term" value="F:sequence-specific DNA binding"/>
    <property type="evidence" value="ECO:0007669"/>
    <property type="project" value="InterPro"/>
</dbReference>
<dbReference type="OrthoDB" id="792101at2"/>
<dbReference type="PANTHER" id="PTHR43280">
    <property type="entry name" value="ARAC-FAMILY TRANSCRIPTIONAL REGULATOR"/>
    <property type="match status" value="1"/>
</dbReference>
<protein>
    <submittedName>
        <fullName evidence="5">AraC family transcriptional regulator</fullName>
    </submittedName>
</protein>
<dbReference type="Gene3D" id="1.10.10.60">
    <property type="entry name" value="Homeodomain-like"/>
    <property type="match status" value="2"/>
</dbReference>
<dbReference type="SMART" id="SM00342">
    <property type="entry name" value="HTH_ARAC"/>
    <property type="match status" value="1"/>
</dbReference>
<sequence length="292" mass="34072">MKAQLLKISNKIEQSFSIRHDEVPVYHNRWHYHPEIEIILIRKGKGTFIIGDAVAPFEENDIFMLGSNLPHLFRYDTTEEEQNYSDAYVIHFLPTFFSSEFLSFPEMKSVRDIISKAARGIQIKNNNSRYSTKLFESLHESEGFHRIIKLFNVMSHITENNDNTLLSSLGFSQTYDSIDSERLDNIYQYVLSNFDREISLEEISNVANLSVNSFCRYFKTKTNKTFTNFLLEIRIGHACKLLLETDLNISQICFECGFNNLSNFNRYFKKFVQKTPTEYLKNANKKSAVQAV</sequence>
<accession>A0A2Z4GBT1</accession>
<dbReference type="GO" id="GO:0003700">
    <property type="term" value="F:DNA-binding transcription factor activity"/>
    <property type="evidence" value="ECO:0007669"/>
    <property type="project" value="InterPro"/>
</dbReference>
<dbReference type="Pfam" id="PF07883">
    <property type="entry name" value="Cupin_2"/>
    <property type="match status" value="1"/>
</dbReference>
<dbReference type="KEGG" id="als:DJ013_09450"/>
<dbReference type="SUPFAM" id="SSF46689">
    <property type="entry name" value="Homeodomain-like"/>
    <property type="match status" value="2"/>
</dbReference>
<evidence type="ECO:0000256" key="2">
    <source>
        <dbReference type="ARBA" id="ARBA00023125"/>
    </source>
</evidence>
<keyword evidence="6" id="KW-1185">Reference proteome</keyword>
<evidence type="ECO:0000313" key="6">
    <source>
        <dbReference type="Proteomes" id="UP000249873"/>
    </source>
</evidence>
<feature type="domain" description="HTH araC/xylS-type" evidence="4">
    <location>
        <begin position="184"/>
        <end position="282"/>
    </location>
</feature>
<dbReference type="PROSITE" id="PS00041">
    <property type="entry name" value="HTH_ARAC_FAMILY_1"/>
    <property type="match status" value="1"/>
</dbReference>
<dbReference type="SUPFAM" id="SSF51182">
    <property type="entry name" value="RmlC-like cupins"/>
    <property type="match status" value="1"/>
</dbReference>
<reference evidence="5 6" key="1">
    <citation type="submission" date="2018-05" db="EMBL/GenBank/DDBJ databases">
        <title>Complete genome sequence of Arcticibacterium luteifluviistationis SM1504T, a cytophagaceae bacterium isolated from Arctic surface seawater.</title>
        <authorList>
            <person name="Li Y."/>
            <person name="Qin Q.-L."/>
        </authorList>
    </citation>
    <scope>NUCLEOTIDE SEQUENCE [LARGE SCALE GENOMIC DNA]</scope>
    <source>
        <strain evidence="5 6">SM1504</strain>
    </source>
</reference>
<dbReference type="PROSITE" id="PS01124">
    <property type="entry name" value="HTH_ARAC_FAMILY_2"/>
    <property type="match status" value="1"/>
</dbReference>
<keyword evidence="1" id="KW-0805">Transcription regulation</keyword>
<dbReference type="InterPro" id="IPR014710">
    <property type="entry name" value="RmlC-like_jellyroll"/>
</dbReference>
<dbReference type="InterPro" id="IPR013096">
    <property type="entry name" value="Cupin_2"/>
</dbReference>
<dbReference type="PANTHER" id="PTHR43280:SF34">
    <property type="entry name" value="ARAC-FAMILY TRANSCRIPTIONAL REGULATOR"/>
    <property type="match status" value="1"/>
</dbReference>
<keyword evidence="3" id="KW-0804">Transcription</keyword>
<organism evidence="5 6">
    <name type="scientific">Arcticibacterium luteifluviistationis</name>
    <dbReference type="NCBI Taxonomy" id="1784714"/>
    <lineage>
        <taxon>Bacteria</taxon>
        <taxon>Pseudomonadati</taxon>
        <taxon>Bacteroidota</taxon>
        <taxon>Cytophagia</taxon>
        <taxon>Cytophagales</taxon>
        <taxon>Leadbetterellaceae</taxon>
        <taxon>Arcticibacterium</taxon>
    </lineage>
</organism>
<keyword evidence="2" id="KW-0238">DNA-binding</keyword>
<dbReference type="InterPro" id="IPR011051">
    <property type="entry name" value="RmlC_Cupin_sf"/>
</dbReference>
<evidence type="ECO:0000313" key="5">
    <source>
        <dbReference type="EMBL" id="AWV98383.1"/>
    </source>
</evidence>
<dbReference type="RefSeq" id="WP_111371576.1">
    <property type="nucleotide sequence ID" value="NZ_CP029480.1"/>
</dbReference>
<evidence type="ECO:0000259" key="4">
    <source>
        <dbReference type="PROSITE" id="PS01124"/>
    </source>
</evidence>
<dbReference type="InterPro" id="IPR018060">
    <property type="entry name" value="HTH_AraC"/>
</dbReference>
<dbReference type="AlphaFoldDB" id="A0A2Z4GBT1"/>
<dbReference type="Gene3D" id="2.60.120.10">
    <property type="entry name" value="Jelly Rolls"/>
    <property type="match status" value="1"/>
</dbReference>
<proteinExistence type="predicted"/>
<name>A0A2Z4GBT1_9BACT</name>
<dbReference type="Proteomes" id="UP000249873">
    <property type="component" value="Chromosome"/>
</dbReference>
<dbReference type="InterPro" id="IPR018062">
    <property type="entry name" value="HTH_AraC-typ_CS"/>
</dbReference>
<evidence type="ECO:0000256" key="1">
    <source>
        <dbReference type="ARBA" id="ARBA00023015"/>
    </source>
</evidence>
<dbReference type="InterPro" id="IPR009057">
    <property type="entry name" value="Homeodomain-like_sf"/>
</dbReference>
<evidence type="ECO:0000256" key="3">
    <source>
        <dbReference type="ARBA" id="ARBA00023163"/>
    </source>
</evidence>